<feature type="transmembrane region" description="Helical" evidence="2">
    <location>
        <begin position="12"/>
        <end position="32"/>
    </location>
</feature>
<keyword evidence="4" id="KW-1185">Reference proteome</keyword>
<dbReference type="OrthoDB" id="1164847at2"/>
<comment type="caution">
    <text evidence="3">The sequence shown here is derived from an EMBL/GenBank/DDBJ whole genome shotgun (WGS) entry which is preliminary data.</text>
</comment>
<dbReference type="EMBL" id="QUSX01000001">
    <property type="protein sequence ID" value="RRQ49641.1"/>
    <property type="molecule type" value="Genomic_DNA"/>
</dbReference>
<evidence type="ECO:0000313" key="4">
    <source>
        <dbReference type="Proteomes" id="UP000286990"/>
    </source>
</evidence>
<name>A0A3R8R115_9FLAO</name>
<feature type="region of interest" description="Disordered" evidence="1">
    <location>
        <begin position="229"/>
        <end position="248"/>
    </location>
</feature>
<evidence type="ECO:0000313" key="3">
    <source>
        <dbReference type="EMBL" id="RRQ49641.1"/>
    </source>
</evidence>
<gene>
    <name evidence="3" type="ORF">DZC72_03325</name>
</gene>
<dbReference type="AlphaFoldDB" id="A0A3R8R115"/>
<evidence type="ECO:0000256" key="1">
    <source>
        <dbReference type="SAM" id="MobiDB-lite"/>
    </source>
</evidence>
<dbReference type="Proteomes" id="UP000286990">
    <property type="component" value="Unassembled WGS sequence"/>
</dbReference>
<feature type="compositionally biased region" description="Polar residues" evidence="1">
    <location>
        <begin position="235"/>
        <end position="245"/>
    </location>
</feature>
<accession>A0A3R8R115</accession>
<evidence type="ECO:0000256" key="2">
    <source>
        <dbReference type="SAM" id="Phobius"/>
    </source>
</evidence>
<keyword evidence="2" id="KW-0812">Transmembrane</keyword>
<proteinExistence type="predicted"/>
<keyword evidence="2" id="KW-0472">Membrane</keyword>
<reference evidence="4" key="2">
    <citation type="submission" date="2018-12" db="EMBL/GenBank/DDBJ databases">
        <title>Maribacter lutimaris sp. nov., isolated from marine sediment.</title>
        <authorList>
            <person name="Kim K.K."/>
        </authorList>
    </citation>
    <scope>NUCLEOTIDE SEQUENCE [LARGE SCALE GENOMIC DNA]</scope>
    <source>
        <strain evidence="4">PoM-212</strain>
    </source>
</reference>
<organism evidence="3 4">
    <name type="scientific">Maribacter algicola</name>
    <dbReference type="NCBI Taxonomy" id="2498892"/>
    <lineage>
        <taxon>Bacteria</taxon>
        <taxon>Pseudomonadati</taxon>
        <taxon>Bacteroidota</taxon>
        <taxon>Flavobacteriia</taxon>
        <taxon>Flavobacteriales</taxon>
        <taxon>Flavobacteriaceae</taxon>
        <taxon>Maribacter</taxon>
    </lineage>
</organism>
<reference evidence="4" key="1">
    <citation type="submission" date="2018-08" db="EMBL/GenBank/DDBJ databases">
        <authorList>
            <person name="Khan S.A."/>
            <person name="J S.E."/>
        </authorList>
    </citation>
    <scope>NUCLEOTIDE SEQUENCE [LARGE SCALE GENOMIC DNA]</scope>
    <source>
        <strain evidence="4">PoM-212</strain>
    </source>
</reference>
<keyword evidence="2" id="KW-1133">Transmembrane helix</keyword>
<sequence length="964" mass="110111">MNKSQLNCIKTFYSLVVLILVSHTMIAKTIILTSDQQLTDLTDPDKKIDMSTGYAKRYASLRDVCEEAKRNGDHILTIAFDEFFRQYRNQEATERKLTPDMDAYVDKIKIIADFAAKYGLGMGLSLLSPLELGPAFKNKTGENGLWLHYKVGLRDPLTGKFNVPLWQQTTWSNNKGNFAIKLKAHKAYAFKETMLPNSPYKMVDRENILPLTNVKLDVWKEQPDADNDRVMDTDLWSNPSTPNPNRSKRVSVYADETDELKGYDRVLVLLEYEVPEMEYFSPEALPFLKDLLKKYDDKGIKIEHFYSDEMHIQQDWKYFQHHDNGQFALRYYAPTMGQLFEEKFGTAFEEKDILFFAYGPNIYSNNATATQNVQYVFGESDEDIQRTFLFRDRYYKLINTHVVDLFKEAKEYASGLFGVDDFGTSGHSSWAESPTVDLWNTEDLERHAYKYEYTSNFIWGNTVQQAAAACYDYFKWGEYLEPTRNDFAELGWNDRNYYGAAMSASLGVLNRIPASYPAFWGMPEEVKERKGAINDAYGGRTRSKAMDLLTEKVHRDVDVLILYPMNLVAVEERFGSWMTQYGYANFITAEKLLELGKINSNGKLQIKEKEYSTLVTLFEPLPQAGLLDIMADLNHKGGKVFWFGPPPILNGNGENCLEKWENLFGVDYESEKVQGQIAVGKRIDFHNQLKAVSPQYILTDFLVDRIYPVKPKNGTSKLSYCDNTLLVGTGNDNAYYFGFRPRDDQSSSLGYETRTLFELLDGLGAYPATGTFPTVNDNTEHISRTTDYLATRFPNGATVIVRHYNKHRETWAGGFSRDIEKDQKVLEQNPLPPADLQLSDFKVNGHNVDFQGRLTMGFRLNEEKELIAFQGQECNSVTIDGKTFTFSQSPLKKIAFAPSLNKSENTTKIWVEGSGQVSIPLSKAHGGHPKLKNEKGRNIKHKVVDDSIQFEIDGKSNGNWLSLK</sequence>
<protein>
    <submittedName>
        <fullName evidence="3">Uncharacterized protein</fullName>
    </submittedName>
</protein>